<feature type="repeat" description="Solcar" evidence="12">
    <location>
        <begin position="396"/>
        <end position="485"/>
    </location>
</feature>
<keyword evidence="5" id="KW-0479">Metal-binding</keyword>
<keyword evidence="4 12" id="KW-0812">Transmembrane</keyword>
<accession>A0AAV2TVJ4</accession>
<evidence type="ECO:0000256" key="6">
    <source>
        <dbReference type="ARBA" id="ARBA00022737"/>
    </source>
</evidence>
<dbReference type="InterPro" id="IPR018108">
    <property type="entry name" value="MCP_transmembrane"/>
</dbReference>
<keyword evidence="10" id="KW-0496">Mitochondrion</keyword>
<evidence type="ECO:0000256" key="1">
    <source>
        <dbReference type="ARBA" id="ARBA00004448"/>
    </source>
</evidence>
<dbReference type="InterPro" id="IPR002067">
    <property type="entry name" value="MCP"/>
</dbReference>
<dbReference type="AlphaFoldDB" id="A0AAV2TVJ4"/>
<protein>
    <submittedName>
        <fullName evidence="14">Uncharacterized protein</fullName>
    </submittedName>
</protein>
<evidence type="ECO:0000256" key="7">
    <source>
        <dbReference type="ARBA" id="ARBA00022792"/>
    </source>
</evidence>
<name>A0AAV2TVJ4_CALDB</name>
<comment type="subcellular location">
    <subcellularLocation>
        <location evidence="1">Mitochondrion inner membrane</location>
        <topology evidence="1">Multi-pass membrane protein</topology>
    </subcellularLocation>
</comment>
<dbReference type="SUPFAM" id="SSF103506">
    <property type="entry name" value="Mitochondrial carrier"/>
    <property type="match status" value="1"/>
</dbReference>
<evidence type="ECO:0000256" key="9">
    <source>
        <dbReference type="ARBA" id="ARBA00022989"/>
    </source>
</evidence>
<proteinExistence type="inferred from homology"/>
<keyword evidence="11 12" id="KW-0472">Membrane</keyword>
<dbReference type="SUPFAM" id="SSF47473">
    <property type="entry name" value="EF-hand"/>
    <property type="match status" value="1"/>
</dbReference>
<keyword evidence="3 13" id="KW-0813">Transport</keyword>
<dbReference type="FunFam" id="1.50.40.10:FF:000016">
    <property type="entry name" value="Solute carrier family 25 member 23"/>
    <property type="match status" value="1"/>
</dbReference>
<evidence type="ECO:0000256" key="4">
    <source>
        <dbReference type="ARBA" id="ARBA00022692"/>
    </source>
</evidence>
<evidence type="ECO:0000256" key="5">
    <source>
        <dbReference type="ARBA" id="ARBA00022723"/>
    </source>
</evidence>
<keyword evidence="6" id="KW-0677">Repeat</keyword>
<dbReference type="PRINTS" id="PR00926">
    <property type="entry name" value="MITOCARRIER"/>
</dbReference>
<dbReference type="PANTHER" id="PTHR24089">
    <property type="entry name" value="SOLUTE CARRIER FAMILY 25"/>
    <property type="match status" value="1"/>
</dbReference>
<dbReference type="GO" id="GO:0055085">
    <property type="term" value="P:transmembrane transport"/>
    <property type="evidence" value="ECO:0007669"/>
    <property type="project" value="InterPro"/>
</dbReference>
<sequence>MKDDDGLVSAPFRYKEQLRLLFEQIDAERKGRVCTNDLKEVLDEYRHRQRRYPRSVFEVFLLRCARKPDDYLTLPELVKCMEDLDHRLTVALSHLSRTKSGRVMAVDVVDSLDQLGVNLTFEEAESLLGRADHSWILRLLDEFTLFQPVGDMPVVFGYQRRDTCIDAASDAAIGVPEDSFPLGAGPSKQLRQLIAGGIAGAVSRSCTAPIDRLKLMRQVHGYKHKGSSFIHAYRYMLHEGGLSSLWRGNAISVLKIAPETALKYGSYEHYKRFLTSSGGRLSELLDGRPVLTKFLAGSLAGSTAQTVIYPLEVLKTRMCLRKTGQYTSAWDCARSIYKELGLRAFYRGYFVNLLGIVPYAGTELAMYERCKAAYTMRFMSGENTNPSFDGGYKITPPVYVIPVLAAFSSACGIMVTYPASLIRAKLQAAYWSRSTQKKITAVDLVRTIWRMDGLVGLYRGMLTNLTKVLPAVGISLCVYETLRKEFRLGPLGSG</sequence>
<evidence type="ECO:0000313" key="15">
    <source>
        <dbReference type="Proteomes" id="UP001497525"/>
    </source>
</evidence>
<reference evidence="14" key="1">
    <citation type="submission" date="2024-06" db="EMBL/GenBank/DDBJ databases">
        <authorList>
            <person name="Liu X."/>
            <person name="Lenzi L."/>
            <person name="Haldenby T S."/>
            <person name="Uol C."/>
        </authorList>
    </citation>
    <scope>NUCLEOTIDE SEQUENCE</scope>
</reference>
<keyword evidence="7" id="KW-0999">Mitochondrion inner membrane</keyword>
<comment type="similarity">
    <text evidence="2 13">Belongs to the mitochondrial carrier (TC 2.A.29) family.</text>
</comment>
<evidence type="ECO:0000256" key="11">
    <source>
        <dbReference type="ARBA" id="ARBA00023136"/>
    </source>
</evidence>
<dbReference type="GO" id="GO:0046872">
    <property type="term" value="F:metal ion binding"/>
    <property type="evidence" value="ECO:0007669"/>
    <property type="project" value="UniProtKB-KW"/>
</dbReference>
<organism evidence="14 15">
    <name type="scientific">Calicophoron daubneyi</name>
    <name type="common">Rumen fluke</name>
    <name type="synonym">Paramphistomum daubneyi</name>
    <dbReference type="NCBI Taxonomy" id="300641"/>
    <lineage>
        <taxon>Eukaryota</taxon>
        <taxon>Metazoa</taxon>
        <taxon>Spiralia</taxon>
        <taxon>Lophotrochozoa</taxon>
        <taxon>Platyhelminthes</taxon>
        <taxon>Trematoda</taxon>
        <taxon>Digenea</taxon>
        <taxon>Plagiorchiida</taxon>
        <taxon>Pronocephalata</taxon>
        <taxon>Paramphistomoidea</taxon>
        <taxon>Paramphistomidae</taxon>
        <taxon>Calicophoron</taxon>
    </lineage>
</organism>
<feature type="repeat" description="Solcar" evidence="12">
    <location>
        <begin position="187"/>
        <end position="273"/>
    </location>
</feature>
<dbReference type="GO" id="GO:0005743">
    <property type="term" value="C:mitochondrial inner membrane"/>
    <property type="evidence" value="ECO:0007669"/>
    <property type="project" value="UniProtKB-SubCell"/>
</dbReference>
<evidence type="ECO:0000256" key="12">
    <source>
        <dbReference type="PROSITE-ProRule" id="PRU00282"/>
    </source>
</evidence>
<dbReference type="EMBL" id="CAXLJL010000800">
    <property type="protein sequence ID" value="CAL5140862.1"/>
    <property type="molecule type" value="Genomic_DNA"/>
</dbReference>
<comment type="caution">
    <text evidence="14">The sequence shown here is derived from an EMBL/GenBank/DDBJ whole genome shotgun (WGS) entry which is preliminary data.</text>
</comment>
<evidence type="ECO:0000313" key="14">
    <source>
        <dbReference type="EMBL" id="CAL5140862.1"/>
    </source>
</evidence>
<dbReference type="Gene3D" id="1.50.40.10">
    <property type="entry name" value="Mitochondrial carrier domain"/>
    <property type="match status" value="1"/>
</dbReference>
<evidence type="ECO:0000256" key="10">
    <source>
        <dbReference type="ARBA" id="ARBA00023128"/>
    </source>
</evidence>
<dbReference type="InterPro" id="IPR011992">
    <property type="entry name" value="EF-hand-dom_pair"/>
</dbReference>
<feature type="repeat" description="Solcar" evidence="12">
    <location>
        <begin position="288"/>
        <end position="373"/>
    </location>
</feature>
<dbReference type="InterPro" id="IPR023395">
    <property type="entry name" value="MCP_dom_sf"/>
</dbReference>
<dbReference type="Pfam" id="PF00153">
    <property type="entry name" value="Mito_carr"/>
    <property type="match status" value="3"/>
</dbReference>
<evidence type="ECO:0000256" key="3">
    <source>
        <dbReference type="ARBA" id="ARBA00022448"/>
    </source>
</evidence>
<dbReference type="Proteomes" id="UP001497525">
    <property type="component" value="Unassembled WGS sequence"/>
</dbReference>
<keyword evidence="9" id="KW-1133">Transmembrane helix</keyword>
<keyword evidence="8" id="KW-0106">Calcium</keyword>
<dbReference type="PROSITE" id="PS50920">
    <property type="entry name" value="SOLCAR"/>
    <property type="match status" value="3"/>
</dbReference>
<dbReference type="Gene3D" id="1.10.238.10">
    <property type="entry name" value="EF-hand"/>
    <property type="match status" value="1"/>
</dbReference>
<evidence type="ECO:0000256" key="8">
    <source>
        <dbReference type="ARBA" id="ARBA00022837"/>
    </source>
</evidence>
<evidence type="ECO:0000256" key="13">
    <source>
        <dbReference type="RuleBase" id="RU000488"/>
    </source>
</evidence>
<evidence type="ECO:0000256" key="2">
    <source>
        <dbReference type="ARBA" id="ARBA00006375"/>
    </source>
</evidence>
<gene>
    <name evidence="14" type="ORF">CDAUBV1_LOCUS16167</name>
</gene>